<dbReference type="PIRSF" id="PIRSF002741">
    <property type="entry name" value="MppA"/>
    <property type="match status" value="1"/>
</dbReference>
<feature type="chain" id="PRO_5031501310" evidence="4">
    <location>
        <begin position="23"/>
        <end position="621"/>
    </location>
</feature>
<dbReference type="Gene3D" id="3.10.105.10">
    <property type="entry name" value="Dipeptide-binding Protein, Domain 3"/>
    <property type="match status" value="1"/>
</dbReference>
<dbReference type="FunFam" id="3.10.105.10:FF:000005">
    <property type="entry name" value="ABC transporter substrate-binding protein"/>
    <property type="match status" value="1"/>
</dbReference>
<comment type="caution">
    <text evidence="6">The sequence shown here is derived from an EMBL/GenBank/DDBJ whole genome shotgun (WGS) entry which is preliminary data.</text>
</comment>
<protein>
    <submittedName>
        <fullName evidence="6">ABC transporter substrate-binding protein</fullName>
    </submittedName>
</protein>
<dbReference type="InterPro" id="IPR000914">
    <property type="entry name" value="SBP_5_dom"/>
</dbReference>
<dbReference type="PANTHER" id="PTHR30290:SF64">
    <property type="entry name" value="ABC TRANSPORTER PERIPLASMIC BINDING PROTEIN"/>
    <property type="match status" value="1"/>
</dbReference>
<evidence type="ECO:0000313" key="6">
    <source>
        <dbReference type="EMBL" id="NWC34496.1"/>
    </source>
</evidence>
<keyword evidence="1 4" id="KW-0732">Signal</keyword>
<evidence type="ECO:0000313" key="7">
    <source>
        <dbReference type="Proteomes" id="UP000520592"/>
    </source>
</evidence>
<dbReference type="Proteomes" id="UP000520592">
    <property type="component" value="Unassembled WGS sequence"/>
</dbReference>
<keyword evidence="3" id="KW-0653">Protein transport</keyword>
<sequence length="621" mass="70103">MRLALSLTFTVLALFAGPPAYAAPAQHALTVYGEPAKYPAGFSHFDYANPNAPKGGSLKRSAIEIGQFDHVLPYIDKGIGVSQVDGWIYSPLAVRSLDEPYTVYGLVAEKMQRSDDGLSLRFFLNPKARFADNTPITAEDVRYTFNLLMSEGSLSYRLQFEGIKDVEVESPTQVRFDFKNTENRSLPLDIATLPVLPEHWWKTRDFADGGGYEAPLGSGPYRVGKVDSGRSITFIRNADWWGKDLPVNRGLYNFDRFSIEYFGDTDVARQVLRGGAYDYNREFSATAYSIGYDSPALADGRLQKAHLAQESPQSAQGYVFNLQKPLFQDRRVRQALAMLWDFEWSNRQMMRNMYLRQQSFFSNTPLAARELPDQAELAILEPLRGQIPDEVFTQVFEAPRTDASGNLRDKQLQALALLEQAGWKPDGDQLVNARGEPLSFTFLNAQNGMERLLLPYKRNLAQIGIRMDIRRIDASQYVNRLRARDYDMIVSGYPVSTSPGIELYNFFGSSAANDPGSNNFMALQNPAVDSLITGLIKSDTQKQMLSYAHALDRVLQWNYYWIPNYYPPGISTVWWNRFGIPRVQASNDAAVETWWEVSSTPLTNEQMTAELIKRGHSGGRH</sequence>
<dbReference type="SUPFAM" id="SSF53850">
    <property type="entry name" value="Periplasmic binding protein-like II"/>
    <property type="match status" value="1"/>
</dbReference>
<dbReference type="EMBL" id="JACAQD010000022">
    <property type="protein sequence ID" value="NWC34496.1"/>
    <property type="molecule type" value="Genomic_DNA"/>
</dbReference>
<gene>
    <name evidence="6" type="ORF">HX876_19085</name>
</gene>
<dbReference type="Gene3D" id="3.40.190.10">
    <property type="entry name" value="Periplasmic binding protein-like II"/>
    <property type="match status" value="1"/>
</dbReference>
<keyword evidence="3" id="KW-0813">Transport</keyword>
<dbReference type="Pfam" id="PF00496">
    <property type="entry name" value="SBP_bac_5"/>
    <property type="match status" value="1"/>
</dbReference>
<dbReference type="GO" id="GO:0043190">
    <property type="term" value="C:ATP-binding cassette (ABC) transporter complex"/>
    <property type="evidence" value="ECO:0007669"/>
    <property type="project" value="InterPro"/>
</dbReference>
<feature type="signal peptide" evidence="4">
    <location>
        <begin position="1"/>
        <end position="22"/>
    </location>
</feature>
<dbReference type="GO" id="GO:0015833">
    <property type="term" value="P:peptide transport"/>
    <property type="evidence" value="ECO:0007669"/>
    <property type="project" value="UniProtKB-KW"/>
</dbReference>
<dbReference type="CDD" id="cd08497">
    <property type="entry name" value="MbnE-like"/>
    <property type="match status" value="1"/>
</dbReference>
<dbReference type="InterPro" id="IPR039424">
    <property type="entry name" value="SBP_5"/>
</dbReference>
<dbReference type="AlphaFoldDB" id="A0A7Y7YDJ4"/>
<dbReference type="GO" id="GO:0015031">
    <property type="term" value="P:protein transport"/>
    <property type="evidence" value="ECO:0007669"/>
    <property type="project" value="UniProtKB-KW"/>
</dbReference>
<keyword evidence="2" id="KW-0571">Peptide transport</keyword>
<evidence type="ECO:0000256" key="3">
    <source>
        <dbReference type="ARBA" id="ARBA00022927"/>
    </source>
</evidence>
<feature type="domain" description="Solute-binding protein family 5" evidence="5">
    <location>
        <begin position="103"/>
        <end position="512"/>
    </location>
</feature>
<dbReference type="InterPro" id="IPR030678">
    <property type="entry name" value="Peptide/Ni-bd"/>
</dbReference>
<accession>A0A7Y7YDJ4</accession>
<dbReference type="GO" id="GO:0030288">
    <property type="term" value="C:outer membrane-bounded periplasmic space"/>
    <property type="evidence" value="ECO:0007669"/>
    <property type="project" value="TreeGrafter"/>
</dbReference>
<evidence type="ECO:0000259" key="5">
    <source>
        <dbReference type="Pfam" id="PF00496"/>
    </source>
</evidence>
<dbReference type="GO" id="GO:0042884">
    <property type="term" value="P:microcin transport"/>
    <property type="evidence" value="ECO:0007669"/>
    <property type="project" value="TreeGrafter"/>
</dbReference>
<dbReference type="RefSeq" id="WP_177060137.1">
    <property type="nucleotide sequence ID" value="NZ_JACAPB010000024.1"/>
</dbReference>
<proteinExistence type="predicted"/>
<evidence type="ECO:0000256" key="2">
    <source>
        <dbReference type="ARBA" id="ARBA00022856"/>
    </source>
</evidence>
<dbReference type="PANTHER" id="PTHR30290">
    <property type="entry name" value="PERIPLASMIC BINDING COMPONENT OF ABC TRANSPORTER"/>
    <property type="match status" value="1"/>
</dbReference>
<organism evidence="6 7">
    <name type="scientific">Pseudomonas gingeri</name>
    <dbReference type="NCBI Taxonomy" id="117681"/>
    <lineage>
        <taxon>Bacteria</taxon>
        <taxon>Pseudomonadati</taxon>
        <taxon>Pseudomonadota</taxon>
        <taxon>Gammaproteobacteria</taxon>
        <taxon>Pseudomonadales</taxon>
        <taxon>Pseudomonadaceae</taxon>
        <taxon>Pseudomonas</taxon>
    </lineage>
</organism>
<dbReference type="GO" id="GO:1904680">
    <property type="term" value="F:peptide transmembrane transporter activity"/>
    <property type="evidence" value="ECO:0007669"/>
    <property type="project" value="TreeGrafter"/>
</dbReference>
<reference evidence="6 7" key="1">
    <citation type="submission" date="2020-04" db="EMBL/GenBank/DDBJ databases">
        <title>Molecular characterization of pseudomonads from Agaricus bisporus reveal novel blotch 2 pathogens in Western Europe.</title>
        <authorList>
            <person name="Taparia T."/>
            <person name="Krijger M."/>
            <person name="Haynes E."/>
            <person name="Elpinstone J.G."/>
            <person name="Noble R."/>
            <person name="Van Der Wolf J."/>
        </authorList>
    </citation>
    <scope>NUCLEOTIDE SEQUENCE [LARGE SCALE GENOMIC DNA]</scope>
    <source>
        <strain evidence="6 7">IPO3737</strain>
    </source>
</reference>
<name>A0A7Y7YDJ4_9PSED</name>
<evidence type="ECO:0000256" key="1">
    <source>
        <dbReference type="ARBA" id="ARBA00022729"/>
    </source>
</evidence>
<evidence type="ECO:0000256" key="4">
    <source>
        <dbReference type="SAM" id="SignalP"/>
    </source>
</evidence>